<protein>
    <submittedName>
        <fullName evidence="3">Terminase</fullName>
    </submittedName>
</protein>
<evidence type="ECO:0000259" key="2">
    <source>
        <dbReference type="Pfam" id="PF20454"/>
    </source>
</evidence>
<keyword evidence="4" id="KW-1185">Reference proteome</keyword>
<sequence length="612" mass="69214">MIYSSSFYAGLKPDPLLKVSQWANEYRVLSQTASSEPGKWRTARTPYLKEIMDCLSPSSAVEKVIFMKGAQIGGTEAGNNWIGYIIDQTPGPMLVVQPTVEMGKRWSKGRFAPLIESTPCLKSKVKDPRARDSGNTVQSKEFPGGMVVITGANSSVGLRSMPVKYLFLDEIDAYPGDSGGEGDPVLLSIARTNTFTRRKIFLVSTPTVHGISRIEKEFEASDKRYFFVPCPHCNYYQVLKWSQVKWEDKEPATAHYVCSECSGKIENHQKTEMLSQGEWRGTNVTVNNKTVGFHLSSLYSPVGWYSWSQAVEDFLHSKDNEQLLKVWINTTLGETWVDRGEVPDWKHLFQRREDYLIGTVPQGEVVLTAGVDVQKDRIEVEVVAWGRNRESWSIDYQVFEGDPGRDFVWNKLSELLNNHFLGNDGLEYTISMMAVDAGYATQEVYNWARSHQGCGRVMAVKGVNKALVPLSSPSKVDVTVAGQKLRRGVKLWPIGVSILKSELFQLLKLLENEEGFPPGYCHFPQYCPEYFKQLTAEQLITKVVKGYTKQEWQKIRERNEALDCRVYARAASIALGIDRWTENKWNSLVGKKTKSQKKSAKVIPSKWIEPNV</sequence>
<evidence type="ECO:0000313" key="4">
    <source>
        <dbReference type="Proteomes" id="UP000637906"/>
    </source>
</evidence>
<feature type="domain" description="Terminase large subunit GpA endonuclease" evidence="2">
    <location>
        <begin position="290"/>
        <end position="579"/>
    </location>
</feature>
<evidence type="ECO:0000259" key="1">
    <source>
        <dbReference type="Pfam" id="PF05876"/>
    </source>
</evidence>
<dbReference type="GO" id="GO:0016887">
    <property type="term" value="F:ATP hydrolysis activity"/>
    <property type="evidence" value="ECO:0007669"/>
    <property type="project" value="InterPro"/>
</dbReference>
<dbReference type="InterPro" id="IPR008866">
    <property type="entry name" value="Phage_lambda_GpA-like"/>
</dbReference>
<accession>A0A8J3HVI4</accession>
<dbReference type="Pfam" id="PF05876">
    <property type="entry name" value="GpA_ATPase"/>
    <property type="match status" value="1"/>
</dbReference>
<dbReference type="HAMAP" id="MF_04144">
    <property type="entry name" value="TERL_LAMBDA"/>
    <property type="match status" value="1"/>
</dbReference>
<dbReference type="PANTHER" id="PTHR34413">
    <property type="entry name" value="PROPHAGE TAIL FIBER ASSEMBLY PROTEIN HOMOLOG TFAE-RELATED-RELATED"/>
    <property type="match status" value="1"/>
</dbReference>
<dbReference type="Proteomes" id="UP000637906">
    <property type="component" value="Unassembled WGS sequence"/>
</dbReference>
<dbReference type="EMBL" id="BNGU01000046">
    <property type="protein sequence ID" value="GHM59910.1"/>
    <property type="molecule type" value="Genomic_DNA"/>
</dbReference>
<dbReference type="AlphaFoldDB" id="A0A8J3HVI4"/>
<dbReference type="InterPro" id="IPR027417">
    <property type="entry name" value="P-loop_NTPase"/>
</dbReference>
<organism evidence="3 4">
    <name type="scientific">Candidatus Mesenet longicola</name>
    <dbReference type="NCBI Taxonomy" id="1892558"/>
    <lineage>
        <taxon>Bacteria</taxon>
        <taxon>Pseudomonadati</taxon>
        <taxon>Pseudomonadota</taxon>
        <taxon>Alphaproteobacteria</taxon>
        <taxon>Rickettsiales</taxon>
        <taxon>Anaplasmataceae</taxon>
        <taxon>Candidatus Mesenet</taxon>
    </lineage>
</organism>
<name>A0A8J3HVI4_9RICK</name>
<evidence type="ECO:0000313" key="3">
    <source>
        <dbReference type="EMBL" id="GHM59910.1"/>
    </source>
</evidence>
<dbReference type="InterPro" id="IPR051220">
    <property type="entry name" value="TFA_Chaperone"/>
</dbReference>
<gene>
    <name evidence="3" type="ORF">sL5_09030</name>
</gene>
<dbReference type="Gene3D" id="3.40.50.300">
    <property type="entry name" value="P-loop containing nucleotide triphosphate hydrolases"/>
    <property type="match status" value="1"/>
</dbReference>
<dbReference type="GO" id="GO:0005524">
    <property type="term" value="F:ATP binding"/>
    <property type="evidence" value="ECO:0007669"/>
    <property type="project" value="InterPro"/>
</dbReference>
<dbReference type="GO" id="GO:0004519">
    <property type="term" value="F:endonuclease activity"/>
    <property type="evidence" value="ECO:0007669"/>
    <property type="project" value="InterPro"/>
</dbReference>
<comment type="caution">
    <text evidence="3">The sequence shown here is derived from an EMBL/GenBank/DDBJ whole genome shotgun (WGS) entry which is preliminary data.</text>
</comment>
<feature type="domain" description="Phage terminase large subunit GpA ATPase" evidence="1">
    <location>
        <begin position="34"/>
        <end position="279"/>
    </location>
</feature>
<proteinExistence type="inferred from homology"/>
<dbReference type="Pfam" id="PF20454">
    <property type="entry name" value="GpA_nuclease"/>
    <property type="match status" value="1"/>
</dbReference>
<dbReference type="PANTHER" id="PTHR34413:SF2">
    <property type="entry name" value="PROPHAGE TAIL FIBER ASSEMBLY PROTEIN HOMOLOG TFAE-RELATED"/>
    <property type="match status" value="1"/>
</dbReference>
<dbReference type="InterPro" id="IPR046454">
    <property type="entry name" value="GpA_endonuclease"/>
</dbReference>
<reference evidence="3 4" key="1">
    <citation type="journal article" date="2021" name="Microb. Ecol.">
        <title>Candidatus Mesenet longicola: Novel Endosymbionts of Brontispa longissima that Induce Cytoplasmic Incompatibility.</title>
        <authorList>
            <person name="Takano S."/>
            <person name="Gotoh Y."/>
            <person name="Hayashi T."/>
        </authorList>
    </citation>
    <scope>NUCLEOTIDE SEQUENCE [LARGE SCALE GENOMIC DNA]</scope>
    <source>
        <strain evidence="3">L5</strain>
    </source>
</reference>
<dbReference type="InterPro" id="IPR046453">
    <property type="entry name" value="GpA_ATPase"/>
</dbReference>